<organism evidence="8 9">
    <name type="scientific">Morella rubra</name>
    <name type="common">Chinese bayberry</name>
    <dbReference type="NCBI Taxonomy" id="262757"/>
    <lineage>
        <taxon>Eukaryota</taxon>
        <taxon>Viridiplantae</taxon>
        <taxon>Streptophyta</taxon>
        <taxon>Embryophyta</taxon>
        <taxon>Tracheophyta</taxon>
        <taxon>Spermatophyta</taxon>
        <taxon>Magnoliopsida</taxon>
        <taxon>eudicotyledons</taxon>
        <taxon>Gunneridae</taxon>
        <taxon>Pentapetalae</taxon>
        <taxon>rosids</taxon>
        <taxon>fabids</taxon>
        <taxon>Fagales</taxon>
        <taxon>Myricaceae</taxon>
        <taxon>Morella</taxon>
    </lineage>
</organism>
<sequence>MDMATVKNWCAWSKVVVGMIMVQLFATGLQLLSRVILSEGTFIFAFLAYRHAVAAICVAPFAFYFERSNAKNLSWSVWSWLFLSALTGISLAMGLYNYGLRDTTAAYATNFLNLIPITTFVFSTIAGIEKLGLNSRAGKLKTLGAIVCVAGALTASLYRGKAFHICHQSLHPVLAVKASKAHWARGTFMLVGSCLSYGIWFIVQVKLLKVFPSKYLGTMLTCIIASIQSTVVGLCIDRSKAAWMLGWNLELLTIIYSGILTTAATFCLISWAIAIRGPTYPPMFNPLSLIFVSLSEAIILGEEIRLGTVIGMILIIFGLYSFLWGKNQEMRSDLPEKAQTCESQIHADVHGECFKQTMVVLNCE</sequence>
<dbReference type="Pfam" id="PF00892">
    <property type="entry name" value="EamA"/>
    <property type="match status" value="2"/>
</dbReference>
<keyword evidence="5 6" id="KW-0472">Membrane</keyword>
<dbReference type="InterPro" id="IPR030184">
    <property type="entry name" value="WAT1-related"/>
</dbReference>
<evidence type="ECO:0000256" key="3">
    <source>
        <dbReference type="ARBA" id="ARBA00022692"/>
    </source>
</evidence>
<feature type="transmembrane region" description="Helical" evidence="6">
    <location>
        <begin position="306"/>
        <end position="325"/>
    </location>
</feature>
<evidence type="ECO:0000256" key="6">
    <source>
        <dbReference type="RuleBase" id="RU363077"/>
    </source>
</evidence>
<name>A0A6A1UYV2_9ROSI</name>
<protein>
    <recommendedName>
        <fullName evidence="6">WAT1-related protein</fullName>
    </recommendedName>
</protein>
<keyword evidence="9" id="KW-1185">Reference proteome</keyword>
<feature type="transmembrane region" description="Helical" evidence="6">
    <location>
        <begin position="215"/>
        <end position="234"/>
    </location>
</feature>
<dbReference type="EMBL" id="RXIC02000025">
    <property type="protein sequence ID" value="KAB1205246.1"/>
    <property type="molecule type" value="Genomic_DNA"/>
</dbReference>
<evidence type="ECO:0000256" key="1">
    <source>
        <dbReference type="ARBA" id="ARBA00004141"/>
    </source>
</evidence>
<dbReference type="GO" id="GO:0022857">
    <property type="term" value="F:transmembrane transporter activity"/>
    <property type="evidence" value="ECO:0007669"/>
    <property type="project" value="InterPro"/>
</dbReference>
<feature type="transmembrane region" description="Helical" evidence="6">
    <location>
        <begin position="254"/>
        <end position="275"/>
    </location>
</feature>
<evidence type="ECO:0000256" key="4">
    <source>
        <dbReference type="ARBA" id="ARBA00022989"/>
    </source>
</evidence>
<dbReference type="AlphaFoldDB" id="A0A6A1UYV2"/>
<feature type="transmembrane region" description="Helical" evidence="6">
    <location>
        <begin position="42"/>
        <end position="65"/>
    </location>
</feature>
<feature type="transmembrane region" description="Helical" evidence="6">
    <location>
        <begin position="77"/>
        <end position="99"/>
    </location>
</feature>
<gene>
    <name evidence="8" type="ORF">CJ030_MR7G012118</name>
</gene>
<dbReference type="PANTHER" id="PTHR31218">
    <property type="entry name" value="WAT1-RELATED PROTEIN"/>
    <property type="match status" value="1"/>
</dbReference>
<dbReference type="OrthoDB" id="670984at2759"/>
<feature type="domain" description="EamA" evidence="7">
    <location>
        <begin position="19"/>
        <end position="153"/>
    </location>
</feature>
<comment type="caution">
    <text evidence="8">The sequence shown here is derived from an EMBL/GenBank/DDBJ whole genome shotgun (WGS) entry which is preliminary data.</text>
</comment>
<feature type="transmembrane region" description="Helical" evidence="6">
    <location>
        <begin position="140"/>
        <end position="158"/>
    </location>
</feature>
<evidence type="ECO:0000313" key="9">
    <source>
        <dbReference type="Proteomes" id="UP000516437"/>
    </source>
</evidence>
<dbReference type="Proteomes" id="UP000516437">
    <property type="component" value="Chromosome 7"/>
</dbReference>
<evidence type="ECO:0000256" key="5">
    <source>
        <dbReference type="ARBA" id="ARBA00023136"/>
    </source>
</evidence>
<evidence type="ECO:0000256" key="2">
    <source>
        <dbReference type="ARBA" id="ARBA00007635"/>
    </source>
</evidence>
<dbReference type="SUPFAM" id="SSF103481">
    <property type="entry name" value="Multidrug resistance efflux transporter EmrE"/>
    <property type="match status" value="2"/>
</dbReference>
<reference evidence="8 9" key="1">
    <citation type="journal article" date="2019" name="Plant Biotechnol. J.">
        <title>The red bayberry genome and genetic basis of sex determination.</title>
        <authorList>
            <person name="Jia H.M."/>
            <person name="Jia H.J."/>
            <person name="Cai Q.L."/>
            <person name="Wang Y."/>
            <person name="Zhao H.B."/>
            <person name="Yang W.F."/>
            <person name="Wang G.Y."/>
            <person name="Li Y.H."/>
            <person name="Zhan D.L."/>
            <person name="Shen Y.T."/>
            <person name="Niu Q.F."/>
            <person name="Chang L."/>
            <person name="Qiu J."/>
            <person name="Zhao L."/>
            <person name="Xie H.B."/>
            <person name="Fu W.Y."/>
            <person name="Jin J."/>
            <person name="Li X.W."/>
            <person name="Jiao Y."/>
            <person name="Zhou C.C."/>
            <person name="Tu T."/>
            <person name="Chai C.Y."/>
            <person name="Gao J.L."/>
            <person name="Fan L.J."/>
            <person name="van de Weg E."/>
            <person name="Wang J.Y."/>
            <person name="Gao Z.S."/>
        </authorList>
    </citation>
    <scope>NUCLEOTIDE SEQUENCE [LARGE SCALE GENOMIC DNA]</scope>
    <source>
        <tissue evidence="8">Leaves</tissue>
    </source>
</reference>
<comment type="subcellular location">
    <subcellularLocation>
        <location evidence="1 6">Membrane</location>
        <topology evidence="1 6">Multi-pass membrane protein</topology>
    </subcellularLocation>
</comment>
<dbReference type="GO" id="GO:0016020">
    <property type="term" value="C:membrane"/>
    <property type="evidence" value="ECO:0007669"/>
    <property type="project" value="UniProtKB-SubCell"/>
</dbReference>
<proteinExistence type="inferred from homology"/>
<accession>A0A6A1UYV2</accession>
<dbReference type="InterPro" id="IPR037185">
    <property type="entry name" value="EmrE-like"/>
</dbReference>
<feature type="transmembrane region" description="Helical" evidence="6">
    <location>
        <begin position="12"/>
        <end position="36"/>
    </location>
</feature>
<feature type="domain" description="EamA" evidence="7">
    <location>
        <begin position="185"/>
        <end position="321"/>
    </location>
</feature>
<keyword evidence="4 6" id="KW-1133">Transmembrane helix</keyword>
<evidence type="ECO:0000259" key="7">
    <source>
        <dbReference type="Pfam" id="PF00892"/>
    </source>
</evidence>
<comment type="similarity">
    <text evidence="2 6">Belongs to the drug/metabolite transporter (DMT) superfamily. Plant drug/metabolite exporter (P-DME) (TC 2.A.7.4) family.</text>
</comment>
<feature type="transmembrane region" description="Helical" evidence="6">
    <location>
        <begin position="183"/>
        <end position="203"/>
    </location>
</feature>
<keyword evidence="3 6" id="KW-0812">Transmembrane</keyword>
<feature type="transmembrane region" description="Helical" evidence="6">
    <location>
        <begin position="105"/>
        <end position="128"/>
    </location>
</feature>
<dbReference type="InterPro" id="IPR000620">
    <property type="entry name" value="EamA_dom"/>
</dbReference>
<evidence type="ECO:0000313" key="8">
    <source>
        <dbReference type="EMBL" id="KAB1205246.1"/>
    </source>
</evidence>